<organism evidence="1 2">
    <name type="scientific">Trifolium subterraneum</name>
    <name type="common">Subterranean clover</name>
    <dbReference type="NCBI Taxonomy" id="3900"/>
    <lineage>
        <taxon>Eukaryota</taxon>
        <taxon>Viridiplantae</taxon>
        <taxon>Streptophyta</taxon>
        <taxon>Embryophyta</taxon>
        <taxon>Tracheophyta</taxon>
        <taxon>Spermatophyta</taxon>
        <taxon>Magnoliopsida</taxon>
        <taxon>eudicotyledons</taxon>
        <taxon>Gunneridae</taxon>
        <taxon>Pentapetalae</taxon>
        <taxon>rosids</taxon>
        <taxon>fabids</taxon>
        <taxon>Fabales</taxon>
        <taxon>Fabaceae</taxon>
        <taxon>Papilionoideae</taxon>
        <taxon>50 kb inversion clade</taxon>
        <taxon>NPAAA clade</taxon>
        <taxon>Hologalegina</taxon>
        <taxon>IRL clade</taxon>
        <taxon>Trifolieae</taxon>
        <taxon>Trifolium</taxon>
    </lineage>
</organism>
<proteinExistence type="predicted"/>
<reference evidence="2" key="1">
    <citation type="journal article" date="2017" name="Front. Plant Sci.">
        <title>Climate Clever Clovers: New Paradigm to Reduce the Environmental Footprint of Ruminants by Breeding Low Methanogenic Forages Utilizing Haplotype Variation.</title>
        <authorList>
            <person name="Kaur P."/>
            <person name="Appels R."/>
            <person name="Bayer P.E."/>
            <person name="Keeble-Gagnere G."/>
            <person name="Wang J."/>
            <person name="Hirakawa H."/>
            <person name="Shirasawa K."/>
            <person name="Vercoe P."/>
            <person name="Stefanova K."/>
            <person name="Durmic Z."/>
            <person name="Nichols P."/>
            <person name="Revell C."/>
            <person name="Isobe S.N."/>
            <person name="Edwards D."/>
            <person name="Erskine W."/>
        </authorList>
    </citation>
    <scope>NUCLEOTIDE SEQUENCE [LARGE SCALE GENOMIC DNA]</scope>
    <source>
        <strain evidence="2">cv. Daliak</strain>
    </source>
</reference>
<gene>
    <name evidence="1" type="ORF">TSUD_145250</name>
</gene>
<evidence type="ECO:0000313" key="1">
    <source>
        <dbReference type="EMBL" id="GAU30728.1"/>
    </source>
</evidence>
<keyword evidence="2" id="KW-1185">Reference proteome</keyword>
<name>A0A2Z6MFX2_TRISU</name>
<accession>A0A2Z6MFX2</accession>
<dbReference type="EMBL" id="DF973434">
    <property type="protein sequence ID" value="GAU30728.1"/>
    <property type="molecule type" value="Genomic_DNA"/>
</dbReference>
<sequence>MLIMWFDTRGELVGLTIQEMTSRKENFCALWKLLKSKETLMFQRSRSKWLKEGDANTKFFHGSVKARSKSNLISALRVDGEWLESPSLIKAAVSLYFRNHVSSTPKVRPKLDGVLFSTLSEEENRGLISPFLLEEIQEVVCTSDGNKSSGPDGFNYAFLKKFWDLLKGDI</sequence>
<protein>
    <recommendedName>
        <fullName evidence="3">Reverse transcriptase domain-containing protein</fullName>
    </recommendedName>
</protein>
<evidence type="ECO:0000313" key="2">
    <source>
        <dbReference type="Proteomes" id="UP000242715"/>
    </source>
</evidence>
<dbReference type="AlphaFoldDB" id="A0A2Z6MFX2"/>
<dbReference type="Proteomes" id="UP000242715">
    <property type="component" value="Unassembled WGS sequence"/>
</dbReference>
<dbReference type="OrthoDB" id="1428983at2759"/>
<evidence type="ECO:0008006" key="3">
    <source>
        <dbReference type="Google" id="ProtNLM"/>
    </source>
</evidence>